<feature type="chain" id="PRO_5028901359" evidence="2">
    <location>
        <begin position="23"/>
        <end position="591"/>
    </location>
</feature>
<evidence type="ECO:0000313" key="4">
    <source>
        <dbReference type="Proteomes" id="UP000515240"/>
    </source>
</evidence>
<feature type="repeat" description="TPR" evidence="1">
    <location>
        <begin position="197"/>
        <end position="230"/>
    </location>
</feature>
<dbReference type="Gene3D" id="1.25.40.10">
    <property type="entry name" value="Tetratricopeptide repeat domain"/>
    <property type="match status" value="2"/>
</dbReference>
<protein>
    <submittedName>
        <fullName evidence="3">Tetratricopeptide repeat protein</fullName>
    </submittedName>
</protein>
<gene>
    <name evidence="3" type="ORF">HS961_20905</name>
</gene>
<evidence type="ECO:0000313" key="3">
    <source>
        <dbReference type="EMBL" id="QMV75105.1"/>
    </source>
</evidence>
<dbReference type="KEGG" id="cpis:HS961_20905"/>
<sequence>MTQKLRLLAYFLASGLMAPAFAAPAQAPQQGTAQRQLALAVAERADDARVELDAELFYELLLGEMYAYRGDAATSVELLLDAARRSGDEKVYQRTAQLALLSRSGTRATQVAEAWKSAFPQSRAASRYLLQVMLSTNQGEETGPLLKQEIALAKPDEKLEWIRAIPSIYRRLSDQALAARIVREALTPELENPATGPDAWAAIGRMELSAGQQAAALEAARKSLHLNADNESAARLAADLVSAGVPGAESLVVDFLDKSKSGEAHLAYARSLMNAERFAEAKTQLENATRLSPDSADAWMLKAALEAQLKQYTEADVSLLKLDTLIDKFPSAVLQREVRIQSLMLREQMAEAQQKWAEADRWADEIAKAGNPALATLRKASVQMQQGNYDASAALLEQLPEGNAGEARAKLAAQVQLQKTAKNYAKALELQTRMVELLPQDPDALYEQAMLAERLNNMDLAETQLRKLIALQPDFHHAYNALGYSLADRGLKLDEAKTLIEKALSMAPGDPFITDSLGWVEFKLGNLDRAAQLLEQAYTKQPDAEIGAHLAEVWLKQGKSQPAQDLLRTVHKEAPNNDMVNKTMERLGIKP</sequence>
<proteinExistence type="predicted"/>
<dbReference type="SMART" id="SM00028">
    <property type="entry name" value="TPR"/>
    <property type="match status" value="6"/>
</dbReference>
<dbReference type="Pfam" id="PF13432">
    <property type="entry name" value="TPR_16"/>
    <property type="match status" value="2"/>
</dbReference>
<accession>A0A7G5EM80</accession>
<keyword evidence="4" id="KW-1185">Reference proteome</keyword>
<dbReference type="Proteomes" id="UP000515240">
    <property type="component" value="Chromosome"/>
</dbReference>
<dbReference type="RefSeq" id="WP_182325335.1">
    <property type="nucleotide sequence ID" value="NZ_CP058554.1"/>
</dbReference>
<dbReference type="PANTHER" id="PTHR12558:SF13">
    <property type="entry name" value="CELL DIVISION CYCLE PROTEIN 27 HOMOLOG"/>
    <property type="match status" value="1"/>
</dbReference>
<dbReference type="InterPro" id="IPR011990">
    <property type="entry name" value="TPR-like_helical_dom_sf"/>
</dbReference>
<reference evidence="3 4" key="1">
    <citation type="journal article" date="2020" name="G3 (Bethesda)">
        <title>CeMbio - The Caenorhabditis elegans Microbiome Resource.</title>
        <authorList>
            <person name="Dirksen P."/>
            <person name="Assie A."/>
            <person name="Zimmermann J."/>
            <person name="Zhang F."/>
            <person name="Tietje A.M."/>
            <person name="Marsh S.A."/>
            <person name="Felix M.A."/>
            <person name="Shapira M."/>
            <person name="Kaleta C."/>
            <person name="Schulenburg H."/>
            <person name="Samuel B."/>
        </authorList>
    </citation>
    <scope>NUCLEOTIDE SEQUENCE [LARGE SCALE GENOMIC DNA]</scope>
    <source>
        <strain evidence="3 4">BIGb0172</strain>
    </source>
</reference>
<dbReference type="PANTHER" id="PTHR12558">
    <property type="entry name" value="CELL DIVISION CYCLE 16,23,27"/>
    <property type="match status" value="1"/>
</dbReference>
<dbReference type="AlphaFoldDB" id="A0A7G5EM80"/>
<keyword evidence="1" id="KW-0802">TPR repeat</keyword>
<feature type="signal peptide" evidence="2">
    <location>
        <begin position="1"/>
        <end position="22"/>
    </location>
</feature>
<dbReference type="PROSITE" id="PS50005">
    <property type="entry name" value="TPR"/>
    <property type="match status" value="1"/>
</dbReference>
<dbReference type="InterPro" id="IPR019734">
    <property type="entry name" value="TPR_rpt"/>
</dbReference>
<dbReference type="EMBL" id="CP058554">
    <property type="protein sequence ID" value="QMV75105.1"/>
    <property type="molecule type" value="Genomic_DNA"/>
</dbReference>
<keyword evidence="2" id="KW-0732">Signal</keyword>
<organism evidence="3 4">
    <name type="scientific">Comamonas piscis</name>
    <dbReference type="NCBI Taxonomy" id="1562974"/>
    <lineage>
        <taxon>Bacteria</taxon>
        <taxon>Pseudomonadati</taxon>
        <taxon>Pseudomonadota</taxon>
        <taxon>Betaproteobacteria</taxon>
        <taxon>Burkholderiales</taxon>
        <taxon>Comamonadaceae</taxon>
        <taxon>Comamonas</taxon>
    </lineage>
</organism>
<dbReference type="SUPFAM" id="SSF48452">
    <property type="entry name" value="TPR-like"/>
    <property type="match status" value="2"/>
</dbReference>
<dbReference type="Pfam" id="PF14559">
    <property type="entry name" value="TPR_19"/>
    <property type="match status" value="1"/>
</dbReference>
<evidence type="ECO:0000256" key="2">
    <source>
        <dbReference type="SAM" id="SignalP"/>
    </source>
</evidence>
<evidence type="ECO:0000256" key="1">
    <source>
        <dbReference type="PROSITE-ProRule" id="PRU00339"/>
    </source>
</evidence>
<name>A0A7G5EM80_9BURK</name>